<dbReference type="AlphaFoldDB" id="R7ZWH3"/>
<evidence type="ECO:0000313" key="2">
    <source>
        <dbReference type="Proteomes" id="UP000013909"/>
    </source>
</evidence>
<evidence type="ECO:0000313" key="1">
    <source>
        <dbReference type="EMBL" id="EON78486.1"/>
    </source>
</evidence>
<protein>
    <recommendedName>
        <fullName evidence="3">DUF2480 family protein</fullName>
    </recommendedName>
</protein>
<name>R7ZWH3_9BACT</name>
<accession>R7ZWH3</accession>
<keyword evidence="2" id="KW-1185">Reference proteome</keyword>
<dbReference type="RefSeq" id="WP_010853148.1">
    <property type="nucleotide sequence ID" value="NZ_AQHR01000034.1"/>
</dbReference>
<proteinExistence type="predicted"/>
<comment type="caution">
    <text evidence="1">The sequence shown here is derived from an EMBL/GenBank/DDBJ whole genome shotgun (WGS) entry which is preliminary data.</text>
</comment>
<dbReference type="Proteomes" id="UP000013909">
    <property type="component" value="Unassembled WGS sequence"/>
</dbReference>
<gene>
    <name evidence="1" type="ORF">ADIS_1001</name>
</gene>
<dbReference type="OrthoDB" id="9803040at2"/>
<dbReference type="InterPro" id="IPR018914">
    <property type="entry name" value="DUF2480"/>
</dbReference>
<dbReference type="EMBL" id="AQHR01000034">
    <property type="protein sequence ID" value="EON78486.1"/>
    <property type="molecule type" value="Genomic_DNA"/>
</dbReference>
<dbReference type="Pfam" id="PF10652">
    <property type="entry name" value="DUF2480"/>
    <property type="match status" value="1"/>
</dbReference>
<reference evidence="1 2" key="1">
    <citation type="submission" date="2013-02" db="EMBL/GenBank/DDBJ databases">
        <title>A novel strain isolated from Lonar lake, Maharashtra, India.</title>
        <authorList>
            <person name="Singh A."/>
        </authorList>
    </citation>
    <scope>NUCLEOTIDE SEQUENCE [LARGE SCALE GENOMIC DNA]</scope>
    <source>
        <strain evidence="1 2">AK24</strain>
    </source>
</reference>
<evidence type="ECO:0008006" key="3">
    <source>
        <dbReference type="Google" id="ProtNLM"/>
    </source>
</evidence>
<organism evidence="1 2">
    <name type="scientific">Lunatimonas lonarensis</name>
    <dbReference type="NCBI Taxonomy" id="1232681"/>
    <lineage>
        <taxon>Bacteria</taxon>
        <taxon>Pseudomonadati</taxon>
        <taxon>Bacteroidota</taxon>
        <taxon>Cytophagia</taxon>
        <taxon>Cytophagales</taxon>
        <taxon>Cyclobacteriaceae</taxon>
    </lineage>
</organism>
<dbReference type="PATRIC" id="fig|1288963.3.peg.1000"/>
<dbReference type="STRING" id="1232681.ADIS_1001"/>
<sequence>MSEIVNRVAKSGIASLDLEEFYLKGERVLFDLKPFLFQEIILKEQDFRRDLKNLDWSVYEGKYVAIGLTVDAIVPTWAYMLVMSYLKPVAEDVIVGTIDDLERYLITKVVHSIDLALFEGKSVVVKGCSKYPVPLIAYGELVKLLMGVARSIMFGEPCSTVPLWKGKKVSD</sequence>